<sequence length="139" mass="15716">MPKTSLCKYIQLRSVKSDSGQLVVANRDEEIPFPINRVYYLIDQKGGQTRGNHANIKNQQVMIAVKGSFKVTVDDGEVKETFTVNSPSKGLLIPEKTWRTVHSLTQDAVCLVICSEKYDAEDYIKDYQEFLAIKNISKS</sequence>
<dbReference type="EMBL" id="JAHCMY010000015">
    <property type="protein sequence ID" value="MBS9525589.1"/>
    <property type="molecule type" value="Genomic_DNA"/>
</dbReference>
<evidence type="ECO:0000259" key="1">
    <source>
        <dbReference type="Pfam" id="PF05523"/>
    </source>
</evidence>
<keyword evidence="3" id="KW-1185">Reference proteome</keyword>
<evidence type="ECO:0000313" key="3">
    <source>
        <dbReference type="Proteomes" id="UP001319104"/>
    </source>
</evidence>
<dbReference type="Pfam" id="PF05523">
    <property type="entry name" value="FdtA"/>
    <property type="match status" value="1"/>
</dbReference>
<dbReference type="CDD" id="cd20292">
    <property type="entry name" value="cupin_QdtA-like"/>
    <property type="match status" value="1"/>
</dbReference>
<name>A0AAP2G241_9BACT</name>
<dbReference type="AlphaFoldDB" id="A0AAP2G241"/>
<gene>
    <name evidence="2" type="ORF">KI659_16345</name>
</gene>
<dbReference type="RefSeq" id="WP_213946450.1">
    <property type="nucleotide sequence ID" value="NZ_JAHCMY010000015.1"/>
</dbReference>
<dbReference type="SUPFAM" id="SSF51182">
    <property type="entry name" value="RmlC-like cupins"/>
    <property type="match status" value="1"/>
</dbReference>
<accession>A0AAP2G241</accession>
<protein>
    <submittedName>
        <fullName evidence="2">WxcM-like domain-containing protein</fullName>
    </submittedName>
</protein>
<feature type="domain" description="Sugar 3,4-ketoisomerase QdtA cupin" evidence="1">
    <location>
        <begin position="7"/>
        <end position="134"/>
    </location>
</feature>
<dbReference type="InterPro" id="IPR011051">
    <property type="entry name" value="RmlC_Cupin_sf"/>
</dbReference>
<organism evidence="2 3">
    <name type="scientific">Litoribacter ruber</name>
    <dbReference type="NCBI Taxonomy" id="702568"/>
    <lineage>
        <taxon>Bacteria</taxon>
        <taxon>Pseudomonadati</taxon>
        <taxon>Bacteroidota</taxon>
        <taxon>Cytophagia</taxon>
        <taxon>Cytophagales</taxon>
        <taxon>Cyclobacteriaceae</taxon>
        <taxon>Litoribacter</taxon>
    </lineage>
</organism>
<dbReference type="InterPro" id="IPR014710">
    <property type="entry name" value="RmlC-like_jellyroll"/>
</dbReference>
<dbReference type="Proteomes" id="UP001319104">
    <property type="component" value="Unassembled WGS sequence"/>
</dbReference>
<proteinExistence type="predicted"/>
<comment type="caution">
    <text evidence="2">The sequence shown here is derived from an EMBL/GenBank/DDBJ whole genome shotgun (WGS) entry which is preliminary data.</text>
</comment>
<dbReference type="Gene3D" id="2.60.120.10">
    <property type="entry name" value="Jelly Rolls"/>
    <property type="match status" value="1"/>
</dbReference>
<reference evidence="2 3" key="1">
    <citation type="submission" date="2021-05" db="EMBL/GenBank/DDBJ databases">
        <authorList>
            <person name="Zhang Z.D."/>
            <person name="Osman G."/>
        </authorList>
    </citation>
    <scope>NUCLEOTIDE SEQUENCE [LARGE SCALE GENOMIC DNA]</scope>
    <source>
        <strain evidence="2 3">KCTC 32217</strain>
    </source>
</reference>
<evidence type="ECO:0000313" key="2">
    <source>
        <dbReference type="EMBL" id="MBS9525589.1"/>
    </source>
</evidence>
<dbReference type="InterPro" id="IPR008894">
    <property type="entry name" value="QdtA_cupin_dom"/>
</dbReference>